<organism evidence="1">
    <name type="scientific">uncultured bacterium UPO42</name>
    <dbReference type="NCBI Taxonomy" id="1776967"/>
    <lineage>
        <taxon>Bacteria</taxon>
        <taxon>environmental samples</taxon>
    </lineage>
</organism>
<reference evidence="1" key="1">
    <citation type="journal article" date="2016" name="Appl. Environ. Microbiol.">
        <title>Functional Metagenomics of a Biostimulated Petroleum-Contaminated Soil Reveals an Extraordinary Diversity of Extradiol Dioxygenases.</title>
        <authorList>
            <person name="Terron-Gonzalez L."/>
            <person name="Martin-Cabello G."/>
            <person name="Ferrer M."/>
            <person name="Santero E."/>
        </authorList>
    </citation>
    <scope>NUCLEOTIDE SEQUENCE</scope>
</reference>
<dbReference type="PANTHER" id="PTHR21192:SF2">
    <property type="entry name" value="NADH DEHYDROGENASE [UBIQUINONE] 1 ALPHA SUBCOMPLEX ASSEMBLY FACTOR 3"/>
    <property type="match status" value="1"/>
</dbReference>
<sequence length="124" mass="13047">MKLHAATPSDSLAVTAYDAAGISVAGRRLTRSFILTPQRLIENWPPLSATALAAADLEVLATLDCPIVLLGTGLRQHFPAPALLRPLLARRIGVEVMDSFAACRTYNILMAEGRAVAAALIVGG</sequence>
<dbReference type="InterPro" id="IPR007523">
    <property type="entry name" value="NDUFAF3/AAMDC"/>
</dbReference>
<proteinExistence type="predicted"/>
<dbReference type="PANTHER" id="PTHR21192">
    <property type="entry name" value="NUCLEAR PROTEIN E3-3"/>
    <property type="match status" value="1"/>
</dbReference>
<dbReference type="InterPro" id="IPR036748">
    <property type="entry name" value="MTH938-like_sf"/>
</dbReference>
<dbReference type="AlphaFoldDB" id="A0A126SXZ2"/>
<name>A0A126SXZ2_9BACT</name>
<dbReference type="Pfam" id="PF04430">
    <property type="entry name" value="DUF498"/>
    <property type="match status" value="1"/>
</dbReference>
<evidence type="ECO:0000313" key="1">
    <source>
        <dbReference type="EMBL" id="AMK59166.1"/>
    </source>
</evidence>
<protein>
    <recommendedName>
        <fullName evidence="2">Xcc1710-like domain-containing protein</fullName>
    </recommendedName>
</protein>
<dbReference type="Gene3D" id="3.40.1230.10">
    <property type="entry name" value="MTH938-like"/>
    <property type="match status" value="1"/>
</dbReference>
<evidence type="ECO:0008006" key="2">
    <source>
        <dbReference type="Google" id="ProtNLM"/>
    </source>
</evidence>
<accession>A0A126SXZ2</accession>
<dbReference type="EMBL" id="KU144970">
    <property type="protein sequence ID" value="AMK59166.1"/>
    <property type="molecule type" value="Genomic_DNA"/>
</dbReference>
<dbReference type="CDD" id="cd05560">
    <property type="entry name" value="Xcc1710_like"/>
    <property type="match status" value="1"/>
</dbReference>
<dbReference type="SUPFAM" id="SSF64076">
    <property type="entry name" value="MTH938-like"/>
    <property type="match status" value="1"/>
</dbReference>